<evidence type="ECO:0000313" key="3">
    <source>
        <dbReference type="Proteomes" id="UP000018511"/>
    </source>
</evidence>
<evidence type="ECO:0000313" key="2">
    <source>
        <dbReference type="EMBL" id="ESW37082.1"/>
    </source>
</evidence>
<accession>V7D425</accession>
<name>V7D425_9PSED</name>
<proteinExistence type="predicted"/>
<protein>
    <submittedName>
        <fullName evidence="2">Uncharacterized protein</fullName>
    </submittedName>
</protein>
<dbReference type="Proteomes" id="UP000018511">
    <property type="component" value="Unassembled WGS sequence"/>
</dbReference>
<gene>
    <name evidence="2" type="ORF">O164_26540</name>
</gene>
<feature type="compositionally biased region" description="Basic and acidic residues" evidence="1">
    <location>
        <begin position="63"/>
        <end position="73"/>
    </location>
</feature>
<sequence>MDLQGSEHSMKTSTKLILIGTFLIVGYGQQRYEKTADQAAYEAECAAIAANPNHPASPCVTPKRPDHPLPARG</sequence>
<dbReference type="AlphaFoldDB" id="V7D425"/>
<organism evidence="2 3">
    <name type="scientific">Pseudomonas taiwanensis SJ9</name>
    <dbReference type="NCBI Taxonomy" id="1388762"/>
    <lineage>
        <taxon>Bacteria</taxon>
        <taxon>Pseudomonadati</taxon>
        <taxon>Pseudomonadota</taxon>
        <taxon>Gammaproteobacteria</taxon>
        <taxon>Pseudomonadales</taxon>
        <taxon>Pseudomonadaceae</taxon>
        <taxon>Pseudomonas</taxon>
    </lineage>
</organism>
<evidence type="ECO:0000256" key="1">
    <source>
        <dbReference type="SAM" id="MobiDB-lite"/>
    </source>
</evidence>
<dbReference type="EMBL" id="AXUP01000462">
    <property type="protein sequence ID" value="ESW37082.1"/>
    <property type="molecule type" value="Genomic_DNA"/>
</dbReference>
<reference evidence="2 3" key="1">
    <citation type="submission" date="2013-10" db="EMBL/GenBank/DDBJ databases">
        <title>Whole Genome Shotgun Sequence of Pseudomonas taiwanensis SJ9.</title>
        <authorList>
            <person name="Hong S.-J."/>
            <person name="Shin J.-H."/>
        </authorList>
    </citation>
    <scope>NUCLEOTIDE SEQUENCE [LARGE SCALE GENOMIC DNA]</scope>
    <source>
        <strain evidence="2 3">SJ9</strain>
    </source>
</reference>
<comment type="caution">
    <text evidence="2">The sequence shown here is derived from an EMBL/GenBank/DDBJ whole genome shotgun (WGS) entry which is preliminary data.</text>
</comment>
<feature type="region of interest" description="Disordered" evidence="1">
    <location>
        <begin position="51"/>
        <end position="73"/>
    </location>
</feature>